<comment type="caution">
    <text evidence="2">The sequence shown here is derived from an EMBL/GenBank/DDBJ whole genome shotgun (WGS) entry which is preliminary data.</text>
</comment>
<organism evidence="2 3">
    <name type="scientific">Nakaseomyces bracarensis</name>
    <dbReference type="NCBI Taxonomy" id="273131"/>
    <lineage>
        <taxon>Eukaryota</taxon>
        <taxon>Fungi</taxon>
        <taxon>Dikarya</taxon>
        <taxon>Ascomycota</taxon>
        <taxon>Saccharomycotina</taxon>
        <taxon>Saccharomycetes</taxon>
        <taxon>Saccharomycetales</taxon>
        <taxon>Saccharomycetaceae</taxon>
        <taxon>Nakaseomyces</taxon>
    </lineage>
</organism>
<keyword evidence="1" id="KW-0175">Coiled coil</keyword>
<feature type="coiled-coil region" evidence="1">
    <location>
        <begin position="3"/>
        <end position="30"/>
    </location>
</feature>
<reference evidence="2 3" key="1">
    <citation type="submission" date="2024-05" db="EMBL/GenBank/DDBJ databases">
        <title>Long read based assembly of the Candida bracarensis genome reveals expanded adhesin content.</title>
        <authorList>
            <person name="Marcet-Houben M."/>
            <person name="Ksiezopolska E."/>
            <person name="Gabaldon T."/>
        </authorList>
    </citation>
    <scope>NUCLEOTIDE SEQUENCE [LARGE SCALE GENOMIC DNA]</scope>
    <source>
        <strain evidence="2 3">CBM6</strain>
    </source>
</reference>
<protein>
    <submittedName>
        <fullName evidence="2">DASH complex subunit HSK3</fullName>
    </submittedName>
</protein>
<dbReference type="PANTHER" id="PTHR28289">
    <property type="entry name" value="DASH COMPLEX SUBUNIT HSK3"/>
    <property type="match status" value="1"/>
</dbReference>
<dbReference type="InterPro" id="IPR042332">
    <property type="entry name" value="Hsk3"/>
</dbReference>
<sequence>MMNTTKQRQYAHLAEQLKELDQNLKVTTKHLEVTSKQCNENIVGQLGKVHASWLIGSSRCFEEQMLGGQK</sequence>
<evidence type="ECO:0000256" key="1">
    <source>
        <dbReference type="SAM" id="Coils"/>
    </source>
</evidence>
<proteinExistence type="predicted"/>
<evidence type="ECO:0000313" key="3">
    <source>
        <dbReference type="Proteomes" id="UP001623330"/>
    </source>
</evidence>
<accession>A0ABR4NMH5</accession>
<evidence type="ECO:0000313" key="2">
    <source>
        <dbReference type="EMBL" id="KAL3229012.1"/>
    </source>
</evidence>
<dbReference type="EMBL" id="JBEVYD010000012">
    <property type="protein sequence ID" value="KAL3229012.1"/>
    <property type="molecule type" value="Genomic_DNA"/>
</dbReference>
<dbReference type="Pfam" id="PF08227">
    <property type="entry name" value="DASH_Hsk3"/>
    <property type="match status" value="1"/>
</dbReference>
<dbReference type="InterPro" id="IPR013183">
    <property type="entry name" value="Hsk3-like"/>
</dbReference>
<name>A0ABR4NMH5_9SACH</name>
<keyword evidence="3" id="KW-1185">Reference proteome</keyword>
<dbReference type="PANTHER" id="PTHR28289:SF1">
    <property type="entry name" value="DASH COMPLEX SUBUNIT HSK3"/>
    <property type="match status" value="1"/>
</dbReference>
<gene>
    <name evidence="2" type="ORF">RNJ44_02099</name>
</gene>
<dbReference type="Proteomes" id="UP001623330">
    <property type="component" value="Unassembled WGS sequence"/>
</dbReference>